<name>A0ABT4AKS0_9BACT</name>
<evidence type="ECO:0000313" key="1">
    <source>
        <dbReference type="EMBL" id="MCY1082166.1"/>
    </source>
</evidence>
<accession>A0ABT4AKS0</accession>
<comment type="caution">
    <text evidence="1">The sequence shown here is derived from an EMBL/GenBank/DDBJ whole genome shotgun (WGS) entry which is preliminary data.</text>
</comment>
<evidence type="ECO:0008006" key="3">
    <source>
        <dbReference type="Google" id="ProtNLM"/>
    </source>
</evidence>
<dbReference type="Proteomes" id="UP001207654">
    <property type="component" value="Unassembled WGS sequence"/>
</dbReference>
<protein>
    <recommendedName>
        <fullName evidence="3">Outer membrane beta-barrel porin/alpha-amylase</fullName>
    </recommendedName>
</protein>
<organism evidence="1 2">
    <name type="scientific">Archangium lansingense</name>
    <dbReference type="NCBI Taxonomy" id="2995310"/>
    <lineage>
        <taxon>Bacteria</taxon>
        <taxon>Pseudomonadati</taxon>
        <taxon>Myxococcota</taxon>
        <taxon>Myxococcia</taxon>
        <taxon>Myxococcales</taxon>
        <taxon>Cystobacterineae</taxon>
        <taxon>Archangiaceae</taxon>
        <taxon>Archangium</taxon>
    </lineage>
</organism>
<proteinExistence type="predicted"/>
<dbReference type="EMBL" id="JAPNKA010000001">
    <property type="protein sequence ID" value="MCY1082166.1"/>
    <property type="molecule type" value="Genomic_DNA"/>
</dbReference>
<dbReference type="RefSeq" id="WP_267540742.1">
    <property type="nucleotide sequence ID" value="NZ_JAPNKA010000001.1"/>
</dbReference>
<keyword evidence="2" id="KW-1185">Reference proteome</keyword>
<gene>
    <name evidence="1" type="ORF">OV287_47755</name>
</gene>
<sequence>MSLTAIALLLSLSTAATEQTNARETPACECEQGRSRQLGGHTFLFPILQQSAFVSSYVGLHEGVVVYDVPDLPIGSLGLQDVSLTGFQQTLDLGLRITPWLGLWGQARGIAYTGLTVGSFVSDGASYRVGGDAGLVVRLLHFDSSGTQLSLRAGAGLEGGREFTLLPLLSSIVDTPGVTLVSILRGNLGELLIVPMSESSVNGGAYFAQKLGTPVLGLQASASAMHAWRTRKPFDPTTGARVDQDTTAFRFNLAAALTADFKPLGVPLALMGEYLFTAGSQSEVALARTDLNTSSIALGLYYSGRPNLQLGLGGVAVLHAEPRIGRDADGNLAKSGSPSINYGQLMLRYIW</sequence>
<evidence type="ECO:0000313" key="2">
    <source>
        <dbReference type="Proteomes" id="UP001207654"/>
    </source>
</evidence>
<reference evidence="1 2" key="1">
    <citation type="submission" date="2022-11" db="EMBL/GenBank/DDBJ databases">
        <title>Minimal conservation of predation-associated metabolite biosynthetic gene clusters underscores biosynthetic potential of Myxococcota including descriptions for ten novel species: Archangium lansinium sp. nov., Myxococcus landrumus sp. nov., Nannocystis bai.</title>
        <authorList>
            <person name="Ahearne A."/>
            <person name="Stevens C."/>
            <person name="Phillips K."/>
        </authorList>
    </citation>
    <scope>NUCLEOTIDE SEQUENCE [LARGE SCALE GENOMIC DNA]</scope>
    <source>
        <strain evidence="1 2">MIWBW</strain>
    </source>
</reference>